<gene>
    <name evidence="5" type="ORF">BMF94_7022</name>
</gene>
<keyword evidence="6" id="KW-1185">Reference proteome</keyword>
<dbReference type="PROSITE" id="PS50082">
    <property type="entry name" value="WD_REPEATS_2"/>
    <property type="match status" value="1"/>
</dbReference>
<dbReference type="SMART" id="SM00320">
    <property type="entry name" value="WD40"/>
    <property type="match status" value="5"/>
</dbReference>
<dbReference type="PANTHER" id="PTHR15574">
    <property type="entry name" value="WD REPEAT DOMAIN-CONTAINING FAMILY"/>
    <property type="match status" value="1"/>
</dbReference>
<dbReference type="GO" id="GO:0005737">
    <property type="term" value="C:cytoplasm"/>
    <property type="evidence" value="ECO:0007669"/>
    <property type="project" value="TreeGrafter"/>
</dbReference>
<evidence type="ECO:0000256" key="3">
    <source>
        <dbReference type="PROSITE-ProRule" id="PRU00221"/>
    </source>
</evidence>
<dbReference type="InterPro" id="IPR045151">
    <property type="entry name" value="DCAF8"/>
</dbReference>
<dbReference type="AlphaFoldDB" id="A0A2S5AZL1"/>
<accession>A0A2S5AZL1</accession>
<dbReference type="Pfam" id="PF00400">
    <property type="entry name" value="WD40"/>
    <property type="match status" value="2"/>
</dbReference>
<feature type="compositionally biased region" description="Acidic residues" evidence="4">
    <location>
        <begin position="451"/>
        <end position="475"/>
    </location>
</feature>
<comment type="caution">
    <text evidence="5">The sequence shown here is derived from an EMBL/GenBank/DDBJ whole genome shotgun (WGS) entry which is preliminary data.</text>
</comment>
<name>A0A2S5AZL1_9BASI</name>
<dbReference type="PANTHER" id="PTHR15574:SF40">
    <property type="entry name" value="WD AND TETRATRICOPEPTIDE REPEATS PROTEIN 1"/>
    <property type="match status" value="1"/>
</dbReference>
<feature type="region of interest" description="Disordered" evidence="4">
    <location>
        <begin position="425"/>
        <end position="486"/>
    </location>
</feature>
<feature type="compositionally biased region" description="Acidic residues" evidence="4">
    <location>
        <begin position="634"/>
        <end position="646"/>
    </location>
</feature>
<reference evidence="5 6" key="1">
    <citation type="journal article" date="2018" name="Front. Microbiol.">
        <title>Prospects for Fungal Bioremediation of Acidic Radioactive Waste Sites: Characterization and Genome Sequence of Rhodotorula taiwanensis MD1149.</title>
        <authorList>
            <person name="Tkavc R."/>
            <person name="Matrosova V.Y."/>
            <person name="Grichenko O.E."/>
            <person name="Gostincar C."/>
            <person name="Volpe R.P."/>
            <person name="Klimenkova P."/>
            <person name="Gaidamakova E.K."/>
            <person name="Zhou C.E."/>
            <person name="Stewart B.J."/>
            <person name="Lyman M.G."/>
            <person name="Malfatti S.A."/>
            <person name="Rubinfeld B."/>
            <person name="Courtot M."/>
            <person name="Singh J."/>
            <person name="Dalgard C.L."/>
            <person name="Hamilton T."/>
            <person name="Frey K.G."/>
            <person name="Gunde-Cimerman N."/>
            <person name="Dugan L."/>
            <person name="Daly M.J."/>
        </authorList>
    </citation>
    <scope>NUCLEOTIDE SEQUENCE [LARGE SCALE GENOMIC DNA]</scope>
    <source>
        <strain evidence="5 6">MD1149</strain>
    </source>
</reference>
<organism evidence="5 6">
    <name type="scientific">Rhodotorula taiwanensis</name>
    <dbReference type="NCBI Taxonomy" id="741276"/>
    <lineage>
        <taxon>Eukaryota</taxon>
        <taxon>Fungi</taxon>
        <taxon>Dikarya</taxon>
        <taxon>Basidiomycota</taxon>
        <taxon>Pucciniomycotina</taxon>
        <taxon>Microbotryomycetes</taxon>
        <taxon>Sporidiobolales</taxon>
        <taxon>Sporidiobolaceae</taxon>
        <taxon>Rhodotorula</taxon>
    </lineage>
</organism>
<proteinExistence type="predicted"/>
<dbReference type="GO" id="GO:0045717">
    <property type="term" value="P:negative regulation of fatty acid biosynthetic process"/>
    <property type="evidence" value="ECO:0007669"/>
    <property type="project" value="TreeGrafter"/>
</dbReference>
<feature type="repeat" description="WD" evidence="3">
    <location>
        <begin position="141"/>
        <end position="183"/>
    </location>
</feature>
<dbReference type="GO" id="GO:0080008">
    <property type="term" value="C:Cul4-RING E3 ubiquitin ligase complex"/>
    <property type="evidence" value="ECO:0007669"/>
    <property type="project" value="TreeGrafter"/>
</dbReference>
<dbReference type="Proteomes" id="UP000237144">
    <property type="component" value="Unassembled WGS sequence"/>
</dbReference>
<dbReference type="InterPro" id="IPR036322">
    <property type="entry name" value="WD40_repeat_dom_sf"/>
</dbReference>
<dbReference type="EMBL" id="PJQD01000156">
    <property type="protein sequence ID" value="POY69978.1"/>
    <property type="molecule type" value="Genomic_DNA"/>
</dbReference>
<dbReference type="Gene3D" id="2.130.10.10">
    <property type="entry name" value="YVTN repeat-like/Quinoprotein amine dehydrogenase"/>
    <property type="match status" value="2"/>
</dbReference>
<evidence type="ECO:0000313" key="5">
    <source>
        <dbReference type="EMBL" id="POY69978.1"/>
    </source>
</evidence>
<dbReference type="STRING" id="741276.A0A2S5AZL1"/>
<evidence type="ECO:0000313" key="6">
    <source>
        <dbReference type="Proteomes" id="UP000237144"/>
    </source>
</evidence>
<evidence type="ECO:0000256" key="1">
    <source>
        <dbReference type="ARBA" id="ARBA00022574"/>
    </source>
</evidence>
<keyword evidence="2" id="KW-0677">Repeat</keyword>
<protein>
    <submittedName>
        <fullName evidence="5">Uncharacterized protein</fullName>
    </submittedName>
</protein>
<evidence type="ECO:0000256" key="2">
    <source>
        <dbReference type="ARBA" id="ARBA00022737"/>
    </source>
</evidence>
<feature type="region of interest" description="Disordered" evidence="4">
    <location>
        <begin position="628"/>
        <end position="677"/>
    </location>
</feature>
<sequence>MLAEFGVAAESPFVALTSAALAPPHRPHSLQSGLYSPLLRSHSWIKRYTILQELGDPEVAAASSGRGGIPRGHAVISEAYGSTGCVNASAWEDAGVGARLATAGDDTKICIWSPGVEASLYEHGGDAQSPSLAYGLTETIDTGHRANIFDVAWAPKTPNSLFSVAGDQTVRVYDLSLASNSKLSSTNITPPPPHRPFTHYEDASACTQVYRCHSDRVKRIATEASLYVFLTCGEDGAVRQHDTRQHHQCRTSRFQDPADAGCPPPLASYPSLSLYSLSLSLLRPHLFVVAGTSSYAFLHDRRMLRKAAADWQISPSAAASNDLTTCVRRFGVPNPVEPWKGELTKHIVSAKLSPERPSDLLISYSDDAMYLFDTDSETYTRPPKPRQPQEDEMWLGGETMADERDDDPESEHGEDATDVMQDLVEKEDSDDSEEEGGPATMELGAGPADTLDLEEDENGVSDDDEEDDDDNDSEFGFDPYVPDAIAPASDVPMIAPKQKYEGHANSQTVKDCNWLSGDLVVSGSDDGNWFAYDRNSGEVRGIFKGDSSVVNVLNPHPRLPIAAISGIDEVVKLFGPTADFELASQSNLAGEYETIKQRNARGEGRAHFGQGIGAERLLQLLFARAGALGGGPDGDQDDDETAEEGGGEPGAARPRRRFRIVTSGEDGDEVAQDCLMM</sequence>
<dbReference type="SUPFAM" id="SSF50978">
    <property type="entry name" value="WD40 repeat-like"/>
    <property type="match status" value="1"/>
</dbReference>
<dbReference type="OrthoDB" id="2414538at2759"/>
<evidence type="ECO:0000256" key="4">
    <source>
        <dbReference type="SAM" id="MobiDB-lite"/>
    </source>
</evidence>
<dbReference type="InterPro" id="IPR001680">
    <property type="entry name" value="WD40_rpt"/>
</dbReference>
<dbReference type="InterPro" id="IPR015943">
    <property type="entry name" value="WD40/YVTN_repeat-like_dom_sf"/>
</dbReference>
<feature type="compositionally biased region" description="Acidic residues" evidence="4">
    <location>
        <begin position="425"/>
        <end position="436"/>
    </location>
</feature>
<keyword evidence="1 3" id="KW-0853">WD repeat</keyword>